<dbReference type="PANTHER" id="PTHR42942">
    <property type="entry name" value="6-O-METHYLGUANINE DNA METHYLTRANSFERASE"/>
    <property type="match status" value="1"/>
</dbReference>
<gene>
    <name evidence="3" type="ORF">DAI18_18795</name>
</gene>
<dbReference type="RefSeq" id="WP_107890225.1">
    <property type="nucleotide sequence ID" value="NZ_CALFSO010000024.1"/>
</dbReference>
<feature type="domain" description="Methylated-DNA-[protein]-cysteine S-methyltransferase DNA binding" evidence="2">
    <location>
        <begin position="8"/>
        <end position="87"/>
    </location>
</feature>
<proteinExistence type="predicted"/>
<evidence type="ECO:0000259" key="2">
    <source>
        <dbReference type="Pfam" id="PF01035"/>
    </source>
</evidence>
<dbReference type="InterPro" id="IPR052520">
    <property type="entry name" value="ATL_DNA_repair"/>
</dbReference>
<dbReference type="Gene3D" id="1.10.10.10">
    <property type="entry name" value="Winged helix-like DNA-binding domain superfamily/Winged helix DNA-binding domain"/>
    <property type="match status" value="1"/>
</dbReference>
<dbReference type="CDD" id="cd06445">
    <property type="entry name" value="ATase"/>
    <property type="match status" value="1"/>
</dbReference>
<dbReference type="InterPro" id="IPR036217">
    <property type="entry name" value="MethylDNA_cys_MeTrfase_DNAb"/>
</dbReference>
<dbReference type="STRING" id="1122240.GCA_000620105_03322"/>
<dbReference type="EMBL" id="CP028519">
    <property type="protein sequence ID" value="AVY95859.1"/>
    <property type="molecule type" value="Genomic_DNA"/>
</dbReference>
<evidence type="ECO:0000313" key="4">
    <source>
        <dbReference type="Proteomes" id="UP000244173"/>
    </source>
</evidence>
<dbReference type="InterPro" id="IPR036388">
    <property type="entry name" value="WH-like_DNA-bd_sf"/>
</dbReference>
<dbReference type="GO" id="GO:0006281">
    <property type="term" value="P:DNA repair"/>
    <property type="evidence" value="ECO:0007669"/>
    <property type="project" value="InterPro"/>
</dbReference>
<protein>
    <recommendedName>
        <fullName evidence="2">Methylated-DNA-[protein]-cysteine S-methyltransferase DNA binding domain-containing protein</fullName>
    </recommendedName>
</protein>
<dbReference type="PANTHER" id="PTHR42942:SF1">
    <property type="entry name" value="ALKYLTRANSFERASE-LIKE PROTEIN 1"/>
    <property type="match status" value="1"/>
</dbReference>
<keyword evidence="1" id="KW-0227">DNA damage</keyword>
<evidence type="ECO:0000313" key="3">
    <source>
        <dbReference type="EMBL" id="AVY95859.1"/>
    </source>
</evidence>
<dbReference type="SUPFAM" id="SSF46767">
    <property type="entry name" value="Methylated DNA-protein cysteine methyltransferase, C-terminal domain"/>
    <property type="match status" value="1"/>
</dbReference>
<dbReference type="KEGG" id="maer:DAI18_18795"/>
<dbReference type="OrthoDB" id="9132167at2"/>
<keyword evidence="4" id="KW-1185">Reference proteome</keyword>
<organism evidence="3 4">
    <name type="scientific">Microvirgula aerodenitrificans</name>
    <dbReference type="NCBI Taxonomy" id="57480"/>
    <lineage>
        <taxon>Bacteria</taxon>
        <taxon>Pseudomonadati</taxon>
        <taxon>Pseudomonadota</taxon>
        <taxon>Betaproteobacteria</taxon>
        <taxon>Neisseriales</taxon>
        <taxon>Aquaspirillaceae</taxon>
        <taxon>Microvirgula</taxon>
    </lineage>
</organism>
<reference evidence="3 4" key="1">
    <citation type="submission" date="2018-04" db="EMBL/GenBank/DDBJ databases">
        <title>Denitrifier Microvirgula.</title>
        <authorList>
            <person name="Anderson E."/>
            <person name="Jang J."/>
            <person name="Ishii S."/>
        </authorList>
    </citation>
    <scope>NUCLEOTIDE SEQUENCE [LARGE SCALE GENOMIC DNA]</scope>
    <source>
        <strain evidence="3 4">BE2.4</strain>
    </source>
</reference>
<evidence type="ECO:0000256" key="1">
    <source>
        <dbReference type="ARBA" id="ARBA00022763"/>
    </source>
</evidence>
<dbReference type="Pfam" id="PF01035">
    <property type="entry name" value="DNA_binding_1"/>
    <property type="match status" value="1"/>
</dbReference>
<dbReference type="InterPro" id="IPR014048">
    <property type="entry name" value="MethylDNA_cys_MeTrfase_DNA-bd"/>
</dbReference>
<sequence length="105" mass="11473">MTASASPIQAAIRAVVARIPPGRVCTYGEVARLAGFPRHARLVGRSLHGPADAVPWFRVINHQGRISPRGLDGNDDYQRILLEDDGVKFDASGRIDLKVYGWHGD</sequence>
<dbReference type="AlphaFoldDB" id="A0A2S0PEP5"/>
<name>A0A2S0PEP5_9NEIS</name>
<accession>A0A2S0PEP5</accession>
<dbReference type="GO" id="GO:0003824">
    <property type="term" value="F:catalytic activity"/>
    <property type="evidence" value="ECO:0007669"/>
    <property type="project" value="InterPro"/>
</dbReference>
<dbReference type="Proteomes" id="UP000244173">
    <property type="component" value="Chromosome"/>
</dbReference>